<feature type="region of interest" description="Disordered" evidence="1">
    <location>
        <begin position="1"/>
        <end position="56"/>
    </location>
</feature>
<evidence type="ECO:0000313" key="2">
    <source>
        <dbReference type="EMBL" id="KAK4499447.1"/>
    </source>
</evidence>
<protein>
    <submittedName>
        <fullName evidence="2">Uncharacterized protein</fullName>
    </submittedName>
</protein>
<proteinExistence type="predicted"/>
<feature type="compositionally biased region" description="Basic and acidic residues" evidence="1">
    <location>
        <begin position="1"/>
        <end position="25"/>
    </location>
</feature>
<name>A0ABR0EDA3_ZASCE</name>
<feature type="compositionally biased region" description="Low complexity" evidence="1">
    <location>
        <begin position="29"/>
        <end position="40"/>
    </location>
</feature>
<accession>A0ABR0EDA3</accession>
<sequence length="383" mass="41954">MPPKDSKKPKAEVKKEVPATPEKQKAKAKAAPKTPATSAETPKKTPSKKTSVSFKPLTSEGSIVPVTVEVEGDSGHAIQRKTNNFGQILKLSASETFSVVKTITFTSGELEGCQAIIIRPPKAFDFKNLTPEVRGRIYRFYFASKGIVDAEIVLDGKRALNKEPYAKTFAEGLKNRVGLTAVNKEFGKEATDILYAHTIRFDSSSTLTDFISAAQNTILPRLSSISLKNYAKTSARNAMHFLSAATNITTLRIDQGMVSNESDPAKAAKTIYGDMYKFLDAIGAARGDKTAGVDVLSFGKGALTYKEKKGEVKNWDEGMVEEFRENLRAKLRSVHLLAWVCICGCLVPGHTCDTELKQRQIQQRENNAWMHIGHGGREILAVA</sequence>
<dbReference type="EMBL" id="JAXOVC010000007">
    <property type="protein sequence ID" value="KAK4499447.1"/>
    <property type="molecule type" value="Genomic_DNA"/>
</dbReference>
<dbReference type="Proteomes" id="UP001305779">
    <property type="component" value="Unassembled WGS sequence"/>
</dbReference>
<keyword evidence="3" id="KW-1185">Reference proteome</keyword>
<reference evidence="2 3" key="1">
    <citation type="journal article" date="2023" name="G3 (Bethesda)">
        <title>A chromosome-level genome assembly of Zasmidium syzygii isolated from banana leaves.</title>
        <authorList>
            <person name="van Westerhoven A.C."/>
            <person name="Mehrabi R."/>
            <person name="Talebi R."/>
            <person name="Steentjes M.B.F."/>
            <person name="Corcolon B."/>
            <person name="Chong P.A."/>
            <person name="Kema G.H.J."/>
            <person name="Seidl M.F."/>
        </authorList>
    </citation>
    <scope>NUCLEOTIDE SEQUENCE [LARGE SCALE GENOMIC DNA]</scope>
    <source>
        <strain evidence="2 3">P124</strain>
    </source>
</reference>
<comment type="caution">
    <text evidence="2">The sequence shown here is derived from an EMBL/GenBank/DDBJ whole genome shotgun (WGS) entry which is preliminary data.</text>
</comment>
<evidence type="ECO:0000313" key="3">
    <source>
        <dbReference type="Proteomes" id="UP001305779"/>
    </source>
</evidence>
<organism evidence="2 3">
    <name type="scientific">Zasmidium cellare</name>
    <name type="common">Wine cellar mold</name>
    <name type="synonym">Racodium cellare</name>
    <dbReference type="NCBI Taxonomy" id="395010"/>
    <lineage>
        <taxon>Eukaryota</taxon>
        <taxon>Fungi</taxon>
        <taxon>Dikarya</taxon>
        <taxon>Ascomycota</taxon>
        <taxon>Pezizomycotina</taxon>
        <taxon>Dothideomycetes</taxon>
        <taxon>Dothideomycetidae</taxon>
        <taxon>Mycosphaerellales</taxon>
        <taxon>Mycosphaerellaceae</taxon>
        <taxon>Zasmidium</taxon>
    </lineage>
</organism>
<evidence type="ECO:0000256" key="1">
    <source>
        <dbReference type="SAM" id="MobiDB-lite"/>
    </source>
</evidence>
<gene>
    <name evidence="2" type="ORF">PRZ48_009961</name>
</gene>